<proteinExistence type="predicted"/>
<dbReference type="EMBL" id="BAAAZE010000012">
    <property type="protein sequence ID" value="GAA4029226.1"/>
    <property type="molecule type" value="Genomic_DNA"/>
</dbReference>
<reference evidence="3" key="1">
    <citation type="journal article" date="2019" name="Int. J. Syst. Evol. Microbiol.">
        <title>The Global Catalogue of Microorganisms (GCM) 10K type strain sequencing project: providing services to taxonomists for standard genome sequencing and annotation.</title>
        <authorList>
            <consortium name="The Broad Institute Genomics Platform"/>
            <consortium name="The Broad Institute Genome Sequencing Center for Infectious Disease"/>
            <person name="Wu L."/>
            <person name="Ma J."/>
        </authorList>
    </citation>
    <scope>NUCLEOTIDE SEQUENCE [LARGE SCALE GENOMIC DNA]</scope>
    <source>
        <strain evidence="3">JCM 16673</strain>
    </source>
</reference>
<protein>
    <submittedName>
        <fullName evidence="2">Membrane protein</fullName>
    </submittedName>
</protein>
<accession>A0ABP7TPK3</accession>
<organism evidence="2 3">
    <name type="scientific">Actimicrobium antarcticum</name>
    <dbReference type="NCBI Taxonomy" id="1051899"/>
    <lineage>
        <taxon>Bacteria</taxon>
        <taxon>Pseudomonadati</taxon>
        <taxon>Pseudomonadota</taxon>
        <taxon>Betaproteobacteria</taxon>
        <taxon>Burkholderiales</taxon>
        <taxon>Oxalobacteraceae</taxon>
        <taxon>Actimicrobium</taxon>
    </lineage>
</organism>
<keyword evidence="1" id="KW-1133">Transmembrane helix</keyword>
<dbReference type="Proteomes" id="UP001501353">
    <property type="component" value="Unassembled WGS sequence"/>
</dbReference>
<feature type="transmembrane region" description="Helical" evidence="1">
    <location>
        <begin position="67"/>
        <end position="94"/>
    </location>
</feature>
<evidence type="ECO:0000313" key="2">
    <source>
        <dbReference type="EMBL" id="GAA4029226.1"/>
    </source>
</evidence>
<gene>
    <name evidence="2" type="ORF">GCM10022212_29220</name>
</gene>
<sequence length="120" mass="14036">MTQDIVFDNQTQSIKNLAWWLYIFHALSLVFSLGAFSWIPLLISYLKRSDAAGTFVYSHHSWQISSFWWYVLWIVVGGVCFVTIIGIPLAYLIWFGAWVWKAYRLIRGFVDLNNNRPMPA</sequence>
<keyword evidence="1" id="KW-0812">Transmembrane</keyword>
<comment type="caution">
    <text evidence="2">The sequence shown here is derived from an EMBL/GenBank/DDBJ whole genome shotgun (WGS) entry which is preliminary data.</text>
</comment>
<name>A0ABP7TPK3_9BURK</name>
<keyword evidence="1" id="KW-0472">Membrane</keyword>
<feature type="transmembrane region" description="Helical" evidence="1">
    <location>
        <begin position="20"/>
        <end position="46"/>
    </location>
</feature>
<evidence type="ECO:0000256" key="1">
    <source>
        <dbReference type="SAM" id="Phobius"/>
    </source>
</evidence>
<dbReference type="RefSeq" id="WP_344764223.1">
    <property type="nucleotide sequence ID" value="NZ_BAAAZE010000012.1"/>
</dbReference>
<evidence type="ECO:0000313" key="3">
    <source>
        <dbReference type="Proteomes" id="UP001501353"/>
    </source>
</evidence>
<keyword evidence="3" id="KW-1185">Reference proteome</keyword>